<keyword evidence="2" id="KW-1185">Reference proteome</keyword>
<sequence length="54" mass="5879">MARFIQAEFPTEHAGITRFTRGFAAVRALDVTLSHPVLAVWPSSAPRCAAPPCR</sequence>
<reference evidence="1 2" key="1">
    <citation type="submission" date="2020-05" db="EMBL/GenBank/DDBJ databases">
        <title>Ramlibacter rhizophilus sp. nov., isolated from rhizosphere soil of national flower Mugunghwa from South Korea.</title>
        <authorList>
            <person name="Zheng-Fei Y."/>
            <person name="Huan T."/>
        </authorList>
    </citation>
    <scope>NUCLEOTIDE SEQUENCE [LARGE SCALE GENOMIC DNA]</scope>
    <source>
        <strain evidence="1 2">H242</strain>
    </source>
</reference>
<dbReference type="Proteomes" id="UP000500826">
    <property type="component" value="Chromosome"/>
</dbReference>
<name>A0ABX6NZS3_9BURK</name>
<dbReference type="EMBL" id="CP053418">
    <property type="protein sequence ID" value="QJW83293.1"/>
    <property type="molecule type" value="Genomic_DNA"/>
</dbReference>
<protein>
    <submittedName>
        <fullName evidence="1">Uncharacterized protein</fullName>
    </submittedName>
</protein>
<organism evidence="1 2">
    <name type="scientific">Ramlibacter terrae</name>
    <dbReference type="NCBI Taxonomy" id="2732511"/>
    <lineage>
        <taxon>Bacteria</taxon>
        <taxon>Pseudomonadati</taxon>
        <taxon>Pseudomonadota</taxon>
        <taxon>Betaproteobacteria</taxon>
        <taxon>Burkholderiales</taxon>
        <taxon>Comamonadaceae</taxon>
        <taxon>Ramlibacter</taxon>
    </lineage>
</organism>
<evidence type="ECO:0000313" key="1">
    <source>
        <dbReference type="EMBL" id="QJW83293.1"/>
    </source>
</evidence>
<evidence type="ECO:0000313" key="2">
    <source>
        <dbReference type="Proteomes" id="UP000500826"/>
    </source>
</evidence>
<proteinExistence type="predicted"/>
<gene>
    <name evidence="1" type="ORF">HK414_00670</name>
</gene>
<accession>A0ABX6NZS3</accession>